<sequence>SKPLLCILTVSTSPLLSPLLSNRAMENESLIAQMEDFEASLGKQFTLVSCLEHSDAALKPKLLFTRSKVFVKATADNKDGMPGFLSVIETDRHGSVVINLIGGESLPAFYFHDDGLASKGKAPPGVDKKCCNVWSIW</sequence>
<feature type="non-terminal residue" evidence="1">
    <location>
        <position position="1"/>
    </location>
</feature>
<accession>A0A9P6ITQ8</accession>
<evidence type="ECO:0000313" key="2">
    <source>
        <dbReference type="Proteomes" id="UP000738359"/>
    </source>
</evidence>
<comment type="caution">
    <text evidence="1">The sequence shown here is derived from an EMBL/GenBank/DDBJ whole genome shotgun (WGS) entry which is preliminary data.</text>
</comment>
<protein>
    <submittedName>
        <fullName evidence="1">Uncharacterized protein</fullName>
    </submittedName>
</protein>
<dbReference type="Proteomes" id="UP000738359">
    <property type="component" value="Unassembled WGS sequence"/>
</dbReference>
<organism evidence="1 2">
    <name type="scientific">Mortierella alpina</name>
    <name type="common">Oleaginous fungus</name>
    <name type="synonym">Mortierella renispora</name>
    <dbReference type="NCBI Taxonomy" id="64518"/>
    <lineage>
        <taxon>Eukaryota</taxon>
        <taxon>Fungi</taxon>
        <taxon>Fungi incertae sedis</taxon>
        <taxon>Mucoromycota</taxon>
        <taxon>Mortierellomycotina</taxon>
        <taxon>Mortierellomycetes</taxon>
        <taxon>Mortierellales</taxon>
        <taxon>Mortierellaceae</taxon>
        <taxon>Mortierella</taxon>
    </lineage>
</organism>
<dbReference type="AlphaFoldDB" id="A0A9P6ITQ8"/>
<gene>
    <name evidence="1" type="ORF">BGZ70_002639</name>
</gene>
<dbReference type="EMBL" id="JAAAHY010001656">
    <property type="protein sequence ID" value="KAF9947512.1"/>
    <property type="molecule type" value="Genomic_DNA"/>
</dbReference>
<evidence type="ECO:0000313" key="1">
    <source>
        <dbReference type="EMBL" id="KAF9947512.1"/>
    </source>
</evidence>
<keyword evidence="2" id="KW-1185">Reference proteome</keyword>
<proteinExistence type="predicted"/>
<reference evidence="1" key="1">
    <citation type="journal article" date="2020" name="Fungal Divers.">
        <title>Resolving the Mortierellaceae phylogeny through synthesis of multi-gene phylogenetics and phylogenomics.</title>
        <authorList>
            <person name="Vandepol N."/>
            <person name="Liber J."/>
            <person name="Desiro A."/>
            <person name="Na H."/>
            <person name="Kennedy M."/>
            <person name="Barry K."/>
            <person name="Grigoriev I.V."/>
            <person name="Miller A.N."/>
            <person name="O'Donnell K."/>
            <person name="Stajich J.E."/>
            <person name="Bonito G."/>
        </authorList>
    </citation>
    <scope>NUCLEOTIDE SEQUENCE</scope>
    <source>
        <strain evidence="1">CK1249</strain>
    </source>
</reference>
<name>A0A9P6ITQ8_MORAP</name>